<gene>
    <name evidence="7" type="ORF">AB5I84_04700</name>
</gene>
<organism evidence="7 8">
    <name type="scientific">Isoalcanivorax beigongshangi</name>
    <dbReference type="NCBI Taxonomy" id="3238810"/>
    <lineage>
        <taxon>Bacteria</taxon>
        <taxon>Pseudomonadati</taxon>
        <taxon>Pseudomonadota</taxon>
        <taxon>Gammaproteobacteria</taxon>
        <taxon>Oceanospirillales</taxon>
        <taxon>Alcanivoracaceae</taxon>
        <taxon>Isoalcanivorax</taxon>
    </lineage>
</organism>
<dbReference type="PANTHER" id="PTHR47870:SF1">
    <property type="entry name" value="CYTOCHROME C-TYPE BIOGENESIS PROTEIN CCMH"/>
    <property type="match status" value="1"/>
</dbReference>
<keyword evidence="5" id="KW-1133">Transmembrane helix</keyword>
<feature type="transmembrane region" description="Helical" evidence="5">
    <location>
        <begin position="34"/>
        <end position="53"/>
    </location>
</feature>
<reference evidence="7 8" key="1">
    <citation type="submission" date="2024-07" db="EMBL/GenBank/DDBJ databases">
        <authorList>
            <person name="Ren Q."/>
        </authorList>
    </citation>
    <scope>NUCLEOTIDE SEQUENCE [LARGE SCALE GENOMIC DNA]</scope>
    <source>
        <strain evidence="7 8">REN37</strain>
    </source>
</reference>
<comment type="caution">
    <text evidence="7">The sequence shown here is derived from an EMBL/GenBank/DDBJ whole genome shotgun (WGS) entry which is preliminary data.</text>
</comment>
<feature type="transmembrane region" description="Helical" evidence="5">
    <location>
        <begin position="6"/>
        <end position="22"/>
    </location>
</feature>
<evidence type="ECO:0000313" key="7">
    <source>
        <dbReference type="EMBL" id="MEY1661445.1"/>
    </source>
</evidence>
<evidence type="ECO:0000256" key="2">
    <source>
        <dbReference type="ARBA" id="ARBA00022748"/>
    </source>
</evidence>
<dbReference type="PROSITE" id="PS50005">
    <property type="entry name" value="TPR"/>
    <property type="match status" value="1"/>
</dbReference>
<feature type="domain" description="Cytochrome c-type biogenesis protein H TPR" evidence="6">
    <location>
        <begin position="67"/>
        <end position="209"/>
    </location>
</feature>
<protein>
    <submittedName>
        <fullName evidence="7">Tetratricopeptide repeat protein</fullName>
    </submittedName>
</protein>
<keyword evidence="3 4" id="KW-0802">TPR repeat</keyword>
<keyword evidence="5" id="KW-0812">Transmembrane</keyword>
<dbReference type="InterPro" id="IPR056413">
    <property type="entry name" value="TPR_CcmH_CycH"/>
</dbReference>
<dbReference type="InterPro" id="IPR011990">
    <property type="entry name" value="TPR-like_helical_dom_sf"/>
</dbReference>
<evidence type="ECO:0000256" key="3">
    <source>
        <dbReference type="ARBA" id="ARBA00022803"/>
    </source>
</evidence>
<dbReference type="RefSeq" id="WP_369454702.1">
    <property type="nucleotide sequence ID" value="NZ_JBGCUO010000001.1"/>
</dbReference>
<evidence type="ECO:0000259" key="6">
    <source>
        <dbReference type="Pfam" id="PF23914"/>
    </source>
</evidence>
<feature type="repeat" description="TPR" evidence="4">
    <location>
        <begin position="109"/>
        <end position="142"/>
    </location>
</feature>
<dbReference type="InterPro" id="IPR019734">
    <property type="entry name" value="TPR_rpt"/>
</dbReference>
<evidence type="ECO:0000256" key="4">
    <source>
        <dbReference type="PROSITE-ProRule" id="PRU00339"/>
    </source>
</evidence>
<evidence type="ECO:0000256" key="1">
    <source>
        <dbReference type="ARBA" id="ARBA00022737"/>
    </source>
</evidence>
<keyword evidence="8" id="KW-1185">Reference proteome</keyword>
<sequence>MLWPVLIAFVALVTLWLMWMWAREARREGTRLSPALLASGLLVPILAVGLYGVRGFHPDTAEWVDDVRTLEPMARQLAAGETPDSVAEGVTAPRLARVLQRELARSPSADGWYALGVLYGELEVPQLAVESARKALRLDPDSLSNQLLLAQGLMGEAGGRLTDEAGDLLDGILARYPQHDSAWLMVGLGAMQSGDFKRAEQAWEALLERHGDSQIATMLNQNLEQARSQGAAQQYFAELSVDVTSATPVADGGTLFVFLQRAGESGQPLAARRLLVQHLPQQVSLRAEDWLQAYPAPDTELVVGARYAPSAAAGVGEAQYQAAPQPWRPGASVTLELLPPQS</sequence>
<dbReference type="SMART" id="SM00028">
    <property type="entry name" value="TPR"/>
    <property type="match status" value="2"/>
</dbReference>
<dbReference type="SUPFAM" id="SSF48452">
    <property type="entry name" value="TPR-like"/>
    <property type="match status" value="1"/>
</dbReference>
<dbReference type="PANTHER" id="PTHR47870">
    <property type="entry name" value="CYTOCHROME C-TYPE BIOGENESIS PROTEIN CCMH"/>
    <property type="match status" value="1"/>
</dbReference>
<dbReference type="Pfam" id="PF23914">
    <property type="entry name" value="TPR_CcmH_CycH"/>
    <property type="match status" value="1"/>
</dbReference>
<dbReference type="InterPro" id="IPR051263">
    <property type="entry name" value="C-type_cytochrome_biogenesis"/>
</dbReference>
<evidence type="ECO:0000313" key="8">
    <source>
        <dbReference type="Proteomes" id="UP001562065"/>
    </source>
</evidence>
<evidence type="ECO:0000256" key="5">
    <source>
        <dbReference type="SAM" id="Phobius"/>
    </source>
</evidence>
<keyword evidence="2" id="KW-0201">Cytochrome c-type biogenesis</keyword>
<keyword evidence="1" id="KW-0677">Repeat</keyword>
<accession>A0ABV4AF40</accession>
<proteinExistence type="predicted"/>
<dbReference type="Proteomes" id="UP001562065">
    <property type="component" value="Unassembled WGS sequence"/>
</dbReference>
<dbReference type="Gene3D" id="1.25.40.10">
    <property type="entry name" value="Tetratricopeptide repeat domain"/>
    <property type="match status" value="1"/>
</dbReference>
<name>A0ABV4AF40_9GAMM</name>
<dbReference type="EMBL" id="JBGCUO010000001">
    <property type="protein sequence ID" value="MEY1661445.1"/>
    <property type="molecule type" value="Genomic_DNA"/>
</dbReference>
<keyword evidence="5" id="KW-0472">Membrane</keyword>